<evidence type="ECO:0000313" key="6">
    <source>
        <dbReference type="Proteomes" id="UP000188458"/>
    </source>
</evidence>
<dbReference type="PROSITE" id="PS51733">
    <property type="entry name" value="BPL_LPL_CATALYTIC"/>
    <property type="match status" value="1"/>
</dbReference>
<keyword evidence="2 3" id="KW-0012">Acyltransferase</keyword>
<reference evidence="6" key="1">
    <citation type="submission" date="2016-11" db="EMBL/GenBank/DDBJ databases">
        <title>Draft genome sequence of Anoxybacillus sp. strain 103 isolated from the Qarvajar hot spring in Nagorno-Karabach.</title>
        <authorList>
            <person name="Hovhannisyan P."/>
            <person name="Panosyan H."/>
            <person name="Birkeland N.-K."/>
        </authorList>
    </citation>
    <scope>NUCLEOTIDE SEQUENCE [LARGE SCALE GENOMIC DNA]</scope>
    <source>
        <strain evidence="6">103</strain>
    </source>
</reference>
<dbReference type="EMBL" id="MQAD01000010">
    <property type="protein sequence ID" value="OOE03218.1"/>
    <property type="molecule type" value="Genomic_DNA"/>
</dbReference>
<evidence type="ECO:0000256" key="3">
    <source>
        <dbReference type="HAMAP-Rule" id="MF_02119"/>
    </source>
</evidence>
<keyword evidence="6" id="KW-1185">Reference proteome</keyword>
<evidence type="ECO:0000256" key="2">
    <source>
        <dbReference type="ARBA" id="ARBA00023315"/>
    </source>
</evidence>
<dbReference type="PANTHER" id="PTHR43679">
    <property type="entry name" value="OCTANOYLTRANSFERASE LIPM-RELATED"/>
    <property type="match status" value="1"/>
</dbReference>
<feature type="domain" description="BPL/LPL catalytic" evidence="4">
    <location>
        <begin position="42"/>
        <end position="225"/>
    </location>
</feature>
<evidence type="ECO:0000256" key="1">
    <source>
        <dbReference type="ARBA" id="ARBA00022679"/>
    </source>
</evidence>
<protein>
    <recommendedName>
        <fullName evidence="3">Octanoyl-[GcvH]:protein N-octanoyltransferase</fullName>
        <ecNumber evidence="3">2.3.1.204</ecNumber>
    </recommendedName>
    <alternativeName>
        <fullName evidence="3">Octanoyl-[GcvH]:E2 amidotransferase</fullName>
    </alternativeName>
</protein>
<comment type="miscellaneous">
    <text evidence="3">The reaction proceeds via a thioester-linked acyl-enzyme intermediate.</text>
</comment>
<comment type="function">
    <text evidence="3">Catalyzes the amidotransfer (transamidation) of the octanoyl moiety from octanoyl-GcvH to the lipoyl domain of the E2 subunit of lipoate-dependent enzymes.</text>
</comment>
<dbReference type="InterPro" id="IPR024897">
    <property type="entry name" value="LipL"/>
</dbReference>
<dbReference type="InterPro" id="IPR045864">
    <property type="entry name" value="aa-tRNA-synth_II/BPL/LPL"/>
</dbReference>
<evidence type="ECO:0000259" key="4">
    <source>
        <dbReference type="PROSITE" id="PS51733"/>
    </source>
</evidence>
<dbReference type="Gene3D" id="3.30.930.10">
    <property type="entry name" value="Bira Bifunctional Protein, Domain 2"/>
    <property type="match status" value="1"/>
</dbReference>
<gene>
    <name evidence="3" type="primary">lipL</name>
    <name evidence="5" type="ORF">BO219_07970</name>
</gene>
<proteinExistence type="inferred from homology"/>
<feature type="site" description="Lowers pKa of active site Cys" evidence="3">
    <location>
        <position position="157"/>
    </location>
</feature>
<keyword evidence="1 3" id="KW-0808">Transferase</keyword>
<dbReference type="CDD" id="cd16443">
    <property type="entry name" value="LplA"/>
    <property type="match status" value="1"/>
</dbReference>
<dbReference type="HAMAP" id="MF_02119">
    <property type="entry name" value="LipL"/>
    <property type="match status" value="1"/>
</dbReference>
<dbReference type="AlphaFoldDB" id="A0A1V3FNK7"/>
<dbReference type="GO" id="GO:0033819">
    <property type="term" value="F:lipoyl(octanoyl) transferase activity"/>
    <property type="evidence" value="ECO:0007669"/>
    <property type="project" value="InterPro"/>
</dbReference>
<dbReference type="Pfam" id="PF21948">
    <property type="entry name" value="LplA-B_cat"/>
    <property type="match status" value="1"/>
</dbReference>
<evidence type="ECO:0000313" key="5">
    <source>
        <dbReference type="EMBL" id="OOE03218.1"/>
    </source>
</evidence>
<dbReference type="InterPro" id="IPR004143">
    <property type="entry name" value="BPL_LPL_catalytic"/>
</dbReference>
<dbReference type="SUPFAM" id="SSF55681">
    <property type="entry name" value="Class II aaRS and biotin synthetases"/>
    <property type="match status" value="1"/>
</dbReference>
<dbReference type="PANTHER" id="PTHR43679:SF2">
    <property type="entry name" value="OCTANOYL-[GCVH]:PROTEIN N-OCTANOYLTRANSFERASE"/>
    <property type="match status" value="1"/>
</dbReference>
<dbReference type="EC" id="2.3.1.204" evidence="3"/>
<comment type="caution">
    <text evidence="5">The sequence shown here is derived from an EMBL/GenBank/DDBJ whole genome shotgun (WGS) entry which is preliminary data.</text>
</comment>
<comment type="catalytic activity">
    <reaction evidence="3">
        <text>N(6)-octanoyl-L-lysyl-[glycine-cleavage complex H protein] + L-lysyl-[lipoyl-carrier protein] = N(6)-octanoyl-L-lysyl-[lipoyl-carrier protein] + L-lysyl-[glycine-cleavage complex H protein]</text>
        <dbReference type="Rhea" id="RHEA:20213"/>
        <dbReference type="Rhea" id="RHEA-COMP:10500"/>
        <dbReference type="Rhea" id="RHEA-COMP:10501"/>
        <dbReference type="Rhea" id="RHEA-COMP:10503"/>
        <dbReference type="Rhea" id="RHEA-COMP:10504"/>
        <dbReference type="ChEBI" id="CHEBI:29969"/>
        <dbReference type="ChEBI" id="CHEBI:78809"/>
        <dbReference type="EC" id="2.3.1.204"/>
    </reaction>
</comment>
<sequence>MMSELLQQQTWRVIDHTSLGPSFDAKQSFAFDDALCESVGRGQSQPVVRLWVHHQTVVLGIQDTKLPYIEKGLAYLHEQGWRTIVRNSGGLAVVLDEGVLNVSLIFPDTKKGIDIDRGYEAMATLIARMLPEARVQAGEVVGSYCPGSFDLSIDGKKFAGISQRRIRGGVAVQVYICANESGATRAEFIRQFYERALAGEQTKFTYPTIVPHTMASLSELLGKEMTVSALIIRLYEALQAFGSRLEPSSLTPEEWERYYMYFQRMIDRNETMLPK</sequence>
<dbReference type="GO" id="GO:0009249">
    <property type="term" value="P:protein lipoylation"/>
    <property type="evidence" value="ECO:0007669"/>
    <property type="project" value="UniProtKB-UniRule"/>
</dbReference>
<dbReference type="Proteomes" id="UP000188458">
    <property type="component" value="Unassembled WGS sequence"/>
</dbReference>
<dbReference type="InterPro" id="IPR050664">
    <property type="entry name" value="Octanoyltrans_LipM/LipL"/>
</dbReference>
<comment type="pathway">
    <text evidence="3">Protein modification; protein lipoylation via endogenous pathway; protein N(6)-(lipoyl)lysine from octanoyl-[acyl-carrier-protein].</text>
</comment>
<comment type="similarity">
    <text evidence="3">Belongs to the octanoyltransferase LipL family.</text>
</comment>
<accession>A0A1V3FNK7</accession>
<dbReference type="GO" id="GO:0009107">
    <property type="term" value="P:lipoate biosynthetic process"/>
    <property type="evidence" value="ECO:0007669"/>
    <property type="project" value="UniProtKB-UniRule"/>
</dbReference>
<name>A0A1V3FNK7_9BACL</name>
<dbReference type="RefSeq" id="WP_198936675.1">
    <property type="nucleotide sequence ID" value="NZ_MQAD01000010.1"/>
</dbReference>
<feature type="active site" description="Acyl-thioester intermediate" evidence="3">
    <location>
        <position position="145"/>
    </location>
</feature>
<organism evidence="5 6">
    <name type="scientific">Anoxybacillus kestanbolensis</name>
    <dbReference type="NCBI Taxonomy" id="227476"/>
    <lineage>
        <taxon>Bacteria</taxon>
        <taxon>Bacillati</taxon>
        <taxon>Bacillota</taxon>
        <taxon>Bacilli</taxon>
        <taxon>Bacillales</taxon>
        <taxon>Anoxybacillaceae</taxon>
        <taxon>Anoxybacillus</taxon>
    </lineage>
</organism>